<sequence>MVQSLNLAVNFFLNTYLKYKKKDSAVIVEWVNCIETIISQSEEAAAWLLKYLADAGPSVIKLYLLECPSREVRHTFVQILDKAFLFSHRLERSESDVNRVLGHLINFLDQDVADNCWHSSQYFCLLSGYSRLGVRACGNLFKLDAFQKLLSFLLGPLSANMDCEDSFGRRWSHAQIHEFGHLHSTLVSLVLFCDLTSLYTCEAPPLVTREALVRPPDLLELPDDVRKALCGPGAWRYIREVVSACRETSGPIDMLVHMLVQC</sequence>
<dbReference type="HOGENOM" id="CLU_1063831_0_0_1"/>
<accession>B7Q0S1</accession>
<evidence type="ECO:0007829" key="5">
    <source>
        <dbReference type="PeptideAtlas" id="B7Q0S1"/>
    </source>
</evidence>
<feature type="non-terminal residue" evidence="2">
    <location>
        <position position="262"/>
    </location>
</feature>
<dbReference type="InterPro" id="IPR021905">
    <property type="entry name" value="DUF3517"/>
</dbReference>
<dbReference type="VEuPathDB" id="VectorBase:ISCP_024436"/>
<dbReference type="VEuPathDB" id="VectorBase:ISCI010219"/>
<dbReference type="Proteomes" id="UP000001555">
    <property type="component" value="Unassembled WGS sequence"/>
</dbReference>
<keyword evidence="5" id="KW-1267">Proteomics identification</keyword>
<dbReference type="PaxDb" id="6945-B7Q0S1"/>
<evidence type="ECO:0000313" key="2">
    <source>
        <dbReference type="EMBL" id="EEC12443.1"/>
    </source>
</evidence>
<gene>
    <name evidence="2" type="ORF">IscW_ISCW010219</name>
</gene>
<reference evidence="2 4" key="1">
    <citation type="submission" date="2008-03" db="EMBL/GenBank/DDBJ databases">
        <title>Annotation of Ixodes scapularis.</title>
        <authorList>
            <consortium name="Ixodes scapularis Genome Project Consortium"/>
            <person name="Caler E."/>
            <person name="Hannick L.I."/>
            <person name="Bidwell S."/>
            <person name="Joardar V."/>
            <person name="Thiagarajan M."/>
            <person name="Amedeo P."/>
            <person name="Galinsky K.J."/>
            <person name="Schobel S."/>
            <person name="Inman J."/>
            <person name="Hostetler J."/>
            <person name="Miller J."/>
            <person name="Hammond M."/>
            <person name="Megy K."/>
            <person name="Lawson D."/>
            <person name="Kodira C."/>
            <person name="Sutton G."/>
            <person name="Meyer J."/>
            <person name="Hill C.A."/>
            <person name="Birren B."/>
            <person name="Nene V."/>
            <person name="Collins F."/>
            <person name="Alarcon-Chaidez F."/>
            <person name="Wikel S."/>
            <person name="Strausberg R."/>
        </authorList>
    </citation>
    <scope>NUCLEOTIDE SEQUENCE [LARGE SCALE GENOMIC DNA]</scope>
    <source>
        <strain evidence="4">Wikel</strain>
        <strain evidence="2">Wikel colony</strain>
    </source>
</reference>
<protein>
    <recommendedName>
        <fullName evidence="1">DUF3517 domain-containing protein</fullName>
    </recommendedName>
</protein>
<dbReference type="VEuPathDB" id="VectorBase:ISCW010219"/>
<evidence type="ECO:0000313" key="4">
    <source>
        <dbReference type="Proteomes" id="UP000001555"/>
    </source>
</evidence>
<keyword evidence="4" id="KW-1185">Reference proteome</keyword>
<dbReference type="InParanoid" id="B7Q0S1"/>
<dbReference type="EMBL" id="ABJB010621741">
    <property type="status" value="NOT_ANNOTATED_CDS"/>
    <property type="molecule type" value="Genomic_DNA"/>
</dbReference>
<dbReference type="OrthoDB" id="289038at2759"/>
<feature type="domain" description="DUF3517" evidence="1">
    <location>
        <begin position="58"/>
        <end position="151"/>
    </location>
</feature>
<evidence type="ECO:0000313" key="3">
    <source>
        <dbReference type="EnsemblMetazoa" id="ISCW010219-PA"/>
    </source>
</evidence>
<name>B7Q0S1_IXOSC</name>
<evidence type="ECO:0000259" key="1">
    <source>
        <dbReference type="Pfam" id="PF12030"/>
    </source>
</evidence>
<reference evidence="3" key="2">
    <citation type="submission" date="2020-05" db="UniProtKB">
        <authorList>
            <consortium name="EnsemblMetazoa"/>
        </authorList>
    </citation>
    <scope>IDENTIFICATION</scope>
    <source>
        <strain evidence="3">wikel</strain>
    </source>
</reference>
<dbReference type="AlphaFoldDB" id="B7Q0S1"/>
<dbReference type="Pfam" id="PF12030">
    <property type="entry name" value="DUF3517"/>
    <property type="match status" value="1"/>
</dbReference>
<dbReference type="EnsemblMetazoa" id="ISCW010219-RA">
    <property type="protein sequence ID" value="ISCW010219-PA"/>
    <property type="gene ID" value="ISCW010219"/>
</dbReference>
<dbReference type="EMBL" id="DS833764">
    <property type="protein sequence ID" value="EEC12443.1"/>
    <property type="molecule type" value="Genomic_DNA"/>
</dbReference>
<proteinExistence type="evidence at protein level"/>
<organism>
    <name type="scientific">Ixodes scapularis</name>
    <name type="common">Black-legged tick</name>
    <name type="synonym">Deer tick</name>
    <dbReference type="NCBI Taxonomy" id="6945"/>
    <lineage>
        <taxon>Eukaryota</taxon>
        <taxon>Metazoa</taxon>
        <taxon>Ecdysozoa</taxon>
        <taxon>Arthropoda</taxon>
        <taxon>Chelicerata</taxon>
        <taxon>Arachnida</taxon>
        <taxon>Acari</taxon>
        <taxon>Parasitiformes</taxon>
        <taxon>Ixodida</taxon>
        <taxon>Ixodoidea</taxon>
        <taxon>Ixodidae</taxon>
        <taxon>Ixodinae</taxon>
        <taxon>Ixodes</taxon>
    </lineage>
</organism>
<dbReference type="STRING" id="6945.B7Q0S1"/>